<keyword evidence="2" id="KW-1185">Reference proteome</keyword>
<name>A0AC61RP54_9FIRM</name>
<evidence type="ECO:0000313" key="2">
    <source>
        <dbReference type="Proteomes" id="UP000304953"/>
    </source>
</evidence>
<reference evidence="1" key="1">
    <citation type="submission" date="2019-04" db="EMBL/GenBank/DDBJ databases">
        <title>Microbes associate with the intestines of laboratory mice.</title>
        <authorList>
            <person name="Navarre W."/>
            <person name="Wong E."/>
            <person name="Huang K."/>
            <person name="Tropini C."/>
            <person name="Ng K."/>
            <person name="Yu B."/>
        </authorList>
    </citation>
    <scope>NUCLEOTIDE SEQUENCE</scope>
    <source>
        <strain evidence="1">NM01_1-7b</strain>
    </source>
</reference>
<accession>A0AC61RP54</accession>
<protein>
    <submittedName>
        <fullName evidence="1">Abortive infection protein</fullName>
    </submittedName>
</protein>
<dbReference type="Proteomes" id="UP000304953">
    <property type="component" value="Unassembled WGS sequence"/>
</dbReference>
<comment type="caution">
    <text evidence="1">The sequence shown here is derived from an EMBL/GenBank/DDBJ whole genome shotgun (WGS) entry which is preliminary data.</text>
</comment>
<proteinExistence type="predicted"/>
<sequence length="198" mass="22890">MDEVYNKIQAMAEDGNGFVKTSQIEAAGINRAVLKKYVDSGLLERIRKGIYAPADCDIDEFALLQVQCSSLIFSYGTALYIWGLTDIIPHTFDISVPHGENISRLLRDNQKIRAHYIMKEFYSLGITEARSPQGAMIRLYDRERCLCDLMKDKNQIEKQLYVQSIKDYFKNRPDVRKLLKYGKAFGIEEKIRTYMEVL</sequence>
<organism evidence="1 2">
    <name type="scientific">Petralouisia muris</name>
    <dbReference type="NCBI Taxonomy" id="3032872"/>
    <lineage>
        <taxon>Bacteria</taxon>
        <taxon>Bacillati</taxon>
        <taxon>Bacillota</taxon>
        <taxon>Clostridia</taxon>
        <taxon>Lachnospirales</taxon>
        <taxon>Lachnospiraceae</taxon>
        <taxon>Petralouisia</taxon>
    </lineage>
</organism>
<dbReference type="EMBL" id="SRYA01000088">
    <property type="protein sequence ID" value="TGY89477.1"/>
    <property type="molecule type" value="Genomic_DNA"/>
</dbReference>
<evidence type="ECO:0000313" key="1">
    <source>
        <dbReference type="EMBL" id="TGY89477.1"/>
    </source>
</evidence>
<gene>
    <name evidence="1" type="ORF">E5329_24735</name>
</gene>